<dbReference type="InterPro" id="IPR029063">
    <property type="entry name" value="SAM-dependent_MTases_sf"/>
</dbReference>
<dbReference type="Pfam" id="PF08241">
    <property type="entry name" value="Methyltransf_11"/>
    <property type="match status" value="1"/>
</dbReference>
<dbReference type="PANTHER" id="PTHR43591">
    <property type="entry name" value="METHYLTRANSFERASE"/>
    <property type="match status" value="1"/>
</dbReference>
<dbReference type="CDD" id="cd02440">
    <property type="entry name" value="AdoMet_MTases"/>
    <property type="match status" value="1"/>
</dbReference>
<keyword evidence="3" id="KW-0489">Methyltransferase</keyword>
<keyword evidence="1" id="KW-0472">Membrane</keyword>
<feature type="domain" description="Methyltransferase type 11" evidence="2">
    <location>
        <begin position="53"/>
        <end position="142"/>
    </location>
</feature>
<accession>A0A832ZBH3</accession>
<feature type="transmembrane region" description="Helical" evidence="1">
    <location>
        <begin position="183"/>
        <end position="204"/>
    </location>
</feature>
<evidence type="ECO:0000259" key="2">
    <source>
        <dbReference type="Pfam" id="PF08241"/>
    </source>
</evidence>
<comment type="caution">
    <text evidence="3">The sequence shown here is derived from an EMBL/GenBank/DDBJ whole genome shotgun (WGS) entry which is preliminary data.</text>
</comment>
<dbReference type="SUPFAM" id="SSF53335">
    <property type="entry name" value="S-adenosyl-L-methionine-dependent methyltransferases"/>
    <property type="match status" value="1"/>
</dbReference>
<dbReference type="Gene3D" id="3.40.50.150">
    <property type="entry name" value="Vaccinia Virus protein VP39"/>
    <property type="match status" value="1"/>
</dbReference>
<dbReference type="GO" id="GO:0008757">
    <property type="term" value="F:S-adenosylmethionine-dependent methyltransferase activity"/>
    <property type="evidence" value="ECO:0007669"/>
    <property type="project" value="InterPro"/>
</dbReference>
<evidence type="ECO:0000313" key="3">
    <source>
        <dbReference type="EMBL" id="HIP84083.1"/>
    </source>
</evidence>
<keyword evidence="1" id="KW-0812">Transmembrane</keyword>
<keyword evidence="1" id="KW-1133">Transmembrane helix</keyword>
<evidence type="ECO:0000313" key="4">
    <source>
        <dbReference type="Proteomes" id="UP000643554"/>
    </source>
</evidence>
<reference evidence="3" key="1">
    <citation type="journal article" date="2020" name="ISME J.">
        <title>Gammaproteobacteria mediating utilization of methyl-, sulfur- and petroleum organic compounds in deep ocean hydrothermal plumes.</title>
        <authorList>
            <person name="Zhou Z."/>
            <person name="Liu Y."/>
            <person name="Pan J."/>
            <person name="Cron B.R."/>
            <person name="Toner B.M."/>
            <person name="Anantharaman K."/>
            <person name="Breier J.A."/>
            <person name="Dick G.J."/>
            <person name="Li M."/>
        </authorList>
    </citation>
    <scope>NUCLEOTIDE SEQUENCE</scope>
    <source>
        <strain evidence="3">SZUA-1453</strain>
    </source>
</reference>
<keyword evidence="3" id="KW-0808">Transferase</keyword>
<dbReference type="PANTHER" id="PTHR43591:SF24">
    <property type="entry name" value="2-METHOXY-6-POLYPRENYL-1,4-BENZOQUINOL METHYLASE, MITOCHONDRIAL"/>
    <property type="match status" value="1"/>
</dbReference>
<evidence type="ECO:0000256" key="1">
    <source>
        <dbReference type="SAM" id="Phobius"/>
    </source>
</evidence>
<dbReference type="EMBL" id="DQUI01000025">
    <property type="protein sequence ID" value="HIP84083.1"/>
    <property type="molecule type" value="Genomic_DNA"/>
</dbReference>
<name>A0A832ZBH3_9EURY</name>
<gene>
    <name evidence="3" type="ORF">EYH15_01135</name>
</gene>
<dbReference type="AlphaFoldDB" id="A0A832ZBH3"/>
<organism evidence="3 4">
    <name type="scientific">Methanothermococcus okinawensis</name>
    <dbReference type="NCBI Taxonomy" id="155863"/>
    <lineage>
        <taxon>Archaea</taxon>
        <taxon>Methanobacteriati</taxon>
        <taxon>Methanobacteriota</taxon>
        <taxon>Methanomada group</taxon>
        <taxon>Methanococci</taxon>
        <taxon>Methanococcales</taxon>
        <taxon>Methanococcaceae</taxon>
        <taxon>Methanothermococcus</taxon>
    </lineage>
</organism>
<protein>
    <submittedName>
        <fullName evidence="3">Class I SAM-dependent methyltransferase</fullName>
    </submittedName>
</protein>
<proteinExistence type="predicted"/>
<dbReference type="Proteomes" id="UP000643554">
    <property type="component" value="Unassembled WGS sequence"/>
</dbReference>
<sequence>MKEDIKKFYDNWYPETLPCYIQTLMELEEKLVLNTVEELKEYRDIKKEGGRVLDCGCGFGSYFSLTRDLDTLYLDLSYHQLKRFGRRHRLNSNRICGDILNLPFKDNTFDLILCINVLEHVRDIRRGLRELHRVLKDRGVAIVVVVNRDSIVREEIFNDFKIYHRALSLRDFEMEGFKIERYVTFYFLHPIFKVLPVSLLRYFIDKLYLKLDYRLRDIFRGGGQFLCVVLRKC</sequence>
<dbReference type="InterPro" id="IPR013216">
    <property type="entry name" value="Methyltransf_11"/>
</dbReference>
<dbReference type="GO" id="GO:0032259">
    <property type="term" value="P:methylation"/>
    <property type="evidence" value="ECO:0007669"/>
    <property type="project" value="UniProtKB-KW"/>
</dbReference>